<gene>
    <name evidence="1" type="ORF">Vadar_014091</name>
</gene>
<organism evidence="1 2">
    <name type="scientific">Vaccinium darrowii</name>
    <dbReference type="NCBI Taxonomy" id="229202"/>
    <lineage>
        <taxon>Eukaryota</taxon>
        <taxon>Viridiplantae</taxon>
        <taxon>Streptophyta</taxon>
        <taxon>Embryophyta</taxon>
        <taxon>Tracheophyta</taxon>
        <taxon>Spermatophyta</taxon>
        <taxon>Magnoliopsida</taxon>
        <taxon>eudicotyledons</taxon>
        <taxon>Gunneridae</taxon>
        <taxon>Pentapetalae</taxon>
        <taxon>asterids</taxon>
        <taxon>Ericales</taxon>
        <taxon>Ericaceae</taxon>
        <taxon>Vaccinioideae</taxon>
        <taxon>Vaccinieae</taxon>
        <taxon>Vaccinium</taxon>
    </lineage>
</organism>
<sequence length="631" mass="69759">MNLPQPLSLLLLLLLSLLSSSQVSPTLLQDKLALLDFSNHLPHLHYLNWNDSSPVCSHWTGITCNADGSRVISLRLPGVGFHGPIPANTLGRLSALQILSLRSNGITGPFPSDLFNLTELSFLYLQFNRFTGPLPFDFSVWKNLTVVNLSNNGFNGTIPGSLSKLTQLQGLNLANNSVSGEIPDLYLPNLQQINLSFNKLTGIVPKWLLKFPSSVFRGNKVVFGNYASPPSDASNYYPKPGNFGKLSETAVLGIVAGCCVLGLIGFAFLVVVCCLRRREEEDVLFSGKLEKGKMSPERVISRNQDANNRLFFFEGCSYAFDLEDLLRASAEVLGKGTFGTAFKAILEDANTVVVKRLKEVSAGKREFEQQMEVVGSIKHANVSELRAYYYSKDEKLLVYDYFTRGSVAAMLHGKRGEERIPLDWDTRLRISIGAARGIARIHAENNGKLVHGNVKSSNIFLNSQNYGCVSDHGLATIMSSLGPPIARAAGYRAPEVTDTRKSSQSSDVYSFGVLLLELLTGKSPVYSNGADEVIHLVRWVHSVVREEWTAEVFDVELLKYTNIEEEMVELLQIALACVTRMPEQRPKMPDVVKMIENVRQSEYEKTQSSEAKSENSTTPQYFSGLESSTPL</sequence>
<proteinExistence type="predicted"/>
<comment type="caution">
    <text evidence="1">The sequence shown here is derived from an EMBL/GenBank/DDBJ whole genome shotgun (WGS) entry which is preliminary data.</text>
</comment>
<keyword evidence="2" id="KW-1185">Reference proteome</keyword>
<dbReference type="Proteomes" id="UP000828048">
    <property type="component" value="Chromosome 10"/>
</dbReference>
<name>A0ACB7XHC4_9ERIC</name>
<dbReference type="EMBL" id="CM037160">
    <property type="protein sequence ID" value="KAH7840203.1"/>
    <property type="molecule type" value="Genomic_DNA"/>
</dbReference>
<evidence type="ECO:0000313" key="1">
    <source>
        <dbReference type="EMBL" id="KAH7840203.1"/>
    </source>
</evidence>
<reference evidence="1 2" key="1">
    <citation type="journal article" date="2021" name="Hortic Res">
        <title>High-quality reference genome and annotation aids understanding of berry development for evergreen blueberry (Vaccinium darrowii).</title>
        <authorList>
            <person name="Yu J."/>
            <person name="Hulse-Kemp A.M."/>
            <person name="Babiker E."/>
            <person name="Staton M."/>
        </authorList>
    </citation>
    <scope>NUCLEOTIDE SEQUENCE [LARGE SCALE GENOMIC DNA]</scope>
    <source>
        <strain evidence="2">cv. NJ 8807/NJ 8810</strain>
        <tissue evidence="1">Young leaf</tissue>
    </source>
</reference>
<protein>
    <submittedName>
        <fullName evidence="1">Uncharacterized protein</fullName>
    </submittedName>
</protein>
<evidence type="ECO:0000313" key="2">
    <source>
        <dbReference type="Proteomes" id="UP000828048"/>
    </source>
</evidence>
<accession>A0ACB7XHC4</accession>